<name>A0A5C3LES5_9AGAR</name>
<keyword evidence="1" id="KW-1133">Transmembrane helix</keyword>
<evidence type="ECO:0000313" key="3">
    <source>
        <dbReference type="Proteomes" id="UP000308652"/>
    </source>
</evidence>
<keyword evidence="1" id="KW-0472">Membrane</keyword>
<evidence type="ECO:0000256" key="1">
    <source>
        <dbReference type="SAM" id="Phobius"/>
    </source>
</evidence>
<proteinExistence type="predicted"/>
<sequence length="53" mass="6029">MAAISKESSQHQPGFIFDLSKRLYILRLTVLSSFITIIAILQCLIQEGPFNYL</sequence>
<organism evidence="2 3">
    <name type="scientific">Crucibulum laeve</name>
    <dbReference type="NCBI Taxonomy" id="68775"/>
    <lineage>
        <taxon>Eukaryota</taxon>
        <taxon>Fungi</taxon>
        <taxon>Dikarya</taxon>
        <taxon>Basidiomycota</taxon>
        <taxon>Agaricomycotina</taxon>
        <taxon>Agaricomycetes</taxon>
        <taxon>Agaricomycetidae</taxon>
        <taxon>Agaricales</taxon>
        <taxon>Agaricineae</taxon>
        <taxon>Nidulariaceae</taxon>
        <taxon>Crucibulum</taxon>
    </lineage>
</organism>
<keyword evidence="1" id="KW-0812">Transmembrane</keyword>
<gene>
    <name evidence="2" type="ORF">BDQ12DRAFT_108358</name>
</gene>
<accession>A0A5C3LES5</accession>
<protein>
    <submittedName>
        <fullName evidence="2">Uncharacterized protein</fullName>
    </submittedName>
</protein>
<feature type="transmembrane region" description="Helical" evidence="1">
    <location>
        <begin position="24"/>
        <end position="45"/>
    </location>
</feature>
<dbReference type="AlphaFoldDB" id="A0A5C3LES5"/>
<reference evidence="2 3" key="1">
    <citation type="journal article" date="2019" name="Nat. Ecol. Evol.">
        <title>Megaphylogeny resolves global patterns of mushroom evolution.</title>
        <authorList>
            <person name="Varga T."/>
            <person name="Krizsan K."/>
            <person name="Foldi C."/>
            <person name="Dima B."/>
            <person name="Sanchez-Garcia M."/>
            <person name="Sanchez-Ramirez S."/>
            <person name="Szollosi G.J."/>
            <person name="Szarkandi J.G."/>
            <person name="Papp V."/>
            <person name="Albert L."/>
            <person name="Andreopoulos W."/>
            <person name="Angelini C."/>
            <person name="Antonin V."/>
            <person name="Barry K.W."/>
            <person name="Bougher N.L."/>
            <person name="Buchanan P."/>
            <person name="Buyck B."/>
            <person name="Bense V."/>
            <person name="Catcheside P."/>
            <person name="Chovatia M."/>
            <person name="Cooper J."/>
            <person name="Damon W."/>
            <person name="Desjardin D."/>
            <person name="Finy P."/>
            <person name="Geml J."/>
            <person name="Haridas S."/>
            <person name="Hughes K."/>
            <person name="Justo A."/>
            <person name="Karasinski D."/>
            <person name="Kautmanova I."/>
            <person name="Kiss B."/>
            <person name="Kocsube S."/>
            <person name="Kotiranta H."/>
            <person name="LaButti K.M."/>
            <person name="Lechner B.E."/>
            <person name="Liimatainen K."/>
            <person name="Lipzen A."/>
            <person name="Lukacs Z."/>
            <person name="Mihaltcheva S."/>
            <person name="Morgado L.N."/>
            <person name="Niskanen T."/>
            <person name="Noordeloos M.E."/>
            <person name="Ohm R.A."/>
            <person name="Ortiz-Santana B."/>
            <person name="Ovrebo C."/>
            <person name="Racz N."/>
            <person name="Riley R."/>
            <person name="Savchenko A."/>
            <person name="Shiryaev A."/>
            <person name="Soop K."/>
            <person name="Spirin V."/>
            <person name="Szebenyi C."/>
            <person name="Tomsovsky M."/>
            <person name="Tulloss R.E."/>
            <person name="Uehling J."/>
            <person name="Grigoriev I.V."/>
            <person name="Vagvolgyi C."/>
            <person name="Papp T."/>
            <person name="Martin F.M."/>
            <person name="Miettinen O."/>
            <person name="Hibbett D.S."/>
            <person name="Nagy L.G."/>
        </authorList>
    </citation>
    <scope>NUCLEOTIDE SEQUENCE [LARGE SCALE GENOMIC DNA]</scope>
    <source>
        <strain evidence="2 3">CBS 166.37</strain>
    </source>
</reference>
<evidence type="ECO:0000313" key="2">
    <source>
        <dbReference type="EMBL" id="TFK31604.1"/>
    </source>
</evidence>
<dbReference type="Proteomes" id="UP000308652">
    <property type="component" value="Unassembled WGS sequence"/>
</dbReference>
<keyword evidence="3" id="KW-1185">Reference proteome</keyword>
<dbReference type="EMBL" id="ML213728">
    <property type="protein sequence ID" value="TFK31604.1"/>
    <property type="molecule type" value="Genomic_DNA"/>
</dbReference>